<dbReference type="RefSeq" id="XP_019030630.1">
    <property type="nucleotide sequence ID" value="XM_019177477.1"/>
</dbReference>
<comment type="similarity">
    <text evidence="3">Belongs to the WD repeat ASA1 family.</text>
</comment>
<comment type="caution">
    <text evidence="6">The sequence shown here is derived from an EMBL/GenBank/DDBJ whole genome shotgun (WGS) entry which is preliminary data.</text>
</comment>
<dbReference type="AlphaFoldDB" id="A0A1E3IYM2"/>
<feature type="compositionally biased region" description="Acidic residues" evidence="5">
    <location>
        <begin position="397"/>
        <end position="411"/>
    </location>
</feature>
<evidence type="ECO:0000313" key="6">
    <source>
        <dbReference type="EMBL" id="ODN93525.1"/>
    </source>
</evidence>
<dbReference type="PANTHER" id="PTHR19854:SF1">
    <property type="entry name" value="GUANINE NUCLEOTIDE-BINDING PROTEIN SUBUNIT BETA-LIKE PROTEIN 1"/>
    <property type="match status" value="1"/>
</dbReference>
<dbReference type="EMBL" id="AWGH01000016">
    <property type="protein sequence ID" value="ODN93525.1"/>
    <property type="molecule type" value="Genomic_DNA"/>
</dbReference>
<sequence>MPSAAPSPFHTLRTHSSPLATLHFSTSPSNGLLYSGDQEGWISVLDLRVRRVVAFWKAHEGGVLGLGEWGGGVVSHGRDNIILFHEPLKRPYIAIPTSTNPDPTAHGPKIANALPTNALNFCRFSLTQLSRNGTEGSKGKGKESEGLMAVPSLIDSELVDIYHVPSLKRLHASINLHSQPAPPPSGVDLPGTSKSGLVMSLNLFFPDPSAISTEDHVGLMITYESGHTAILSTPASSLSEVYDARMSKRPNPWDCRWMGKGHNEAIMAGTCDSRGRRGWTVSADHRLVRYEFDQVWDGKLRKDDEDVMKPYATKQIGNSSIAVSGDDRVVAVGGWDGKIRLFSAATSKPLGTLSSHRDSVYALAFAHRPSSSPAPLLSEQDNLTQTAESTIVPLSDDTSDKDDGDSDEDMDGVPPKERWMASGGKDGKVALWGLMDFGKGSAGA</sequence>
<gene>
    <name evidence="6" type="ORF">L198_05390</name>
</gene>
<evidence type="ECO:0000256" key="2">
    <source>
        <dbReference type="ARBA" id="ARBA00022737"/>
    </source>
</evidence>
<dbReference type="GeneID" id="30194603"/>
<evidence type="ECO:0000313" key="7">
    <source>
        <dbReference type="Proteomes" id="UP000094819"/>
    </source>
</evidence>
<dbReference type="InterPro" id="IPR001680">
    <property type="entry name" value="WD40_rpt"/>
</dbReference>
<name>A0A1E3IYM2_9TREE</name>
<proteinExistence type="inferred from homology"/>
<dbReference type="PANTHER" id="PTHR19854">
    <property type="entry name" value="TRANSDUCIN BETA-LIKE 3"/>
    <property type="match status" value="1"/>
</dbReference>
<dbReference type="Pfam" id="PF00400">
    <property type="entry name" value="WD40"/>
    <property type="match status" value="2"/>
</dbReference>
<dbReference type="Proteomes" id="UP000094819">
    <property type="component" value="Unassembled WGS sequence"/>
</dbReference>
<protein>
    <recommendedName>
        <fullName evidence="4">ASTRA-associated protein 1</fullName>
    </recommendedName>
</protein>
<evidence type="ECO:0000256" key="5">
    <source>
        <dbReference type="SAM" id="MobiDB-lite"/>
    </source>
</evidence>
<dbReference type="SUPFAM" id="SSF50998">
    <property type="entry name" value="Quinoprotein alcohol dehydrogenase-like"/>
    <property type="match status" value="1"/>
</dbReference>
<evidence type="ECO:0000256" key="3">
    <source>
        <dbReference type="ARBA" id="ARBA00037931"/>
    </source>
</evidence>
<dbReference type="Gene3D" id="2.130.10.10">
    <property type="entry name" value="YVTN repeat-like/Quinoprotein amine dehydrogenase"/>
    <property type="match status" value="2"/>
</dbReference>
<evidence type="ECO:0000256" key="1">
    <source>
        <dbReference type="ARBA" id="ARBA00022574"/>
    </source>
</evidence>
<organism evidence="6 7">
    <name type="scientific">Cryptococcus wingfieldii CBS 7118</name>
    <dbReference type="NCBI Taxonomy" id="1295528"/>
    <lineage>
        <taxon>Eukaryota</taxon>
        <taxon>Fungi</taxon>
        <taxon>Dikarya</taxon>
        <taxon>Basidiomycota</taxon>
        <taxon>Agaricomycotina</taxon>
        <taxon>Tremellomycetes</taxon>
        <taxon>Tremellales</taxon>
        <taxon>Cryptococcaceae</taxon>
        <taxon>Cryptococcus</taxon>
    </lineage>
</organism>
<dbReference type="InterPro" id="IPR015943">
    <property type="entry name" value="WD40/YVTN_repeat-like_dom_sf"/>
</dbReference>
<accession>A0A1E3IYM2</accession>
<evidence type="ECO:0000256" key="4">
    <source>
        <dbReference type="ARBA" id="ARBA00040563"/>
    </source>
</evidence>
<dbReference type="InterPro" id="IPR011047">
    <property type="entry name" value="Quinoprotein_ADH-like_sf"/>
</dbReference>
<keyword evidence="7" id="KW-1185">Reference proteome</keyword>
<keyword evidence="1" id="KW-0853">WD repeat</keyword>
<dbReference type="OrthoDB" id="7668193at2759"/>
<feature type="region of interest" description="Disordered" evidence="5">
    <location>
        <begin position="387"/>
        <end position="424"/>
    </location>
</feature>
<reference evidence="6 7" key="1">
    <citation type="submission" date="2016-06" db="EMBL/GenBank/DDBJ databases">
        <title>Evolution of pathogenesis and genome organization in the Tremellales.</title>
        <authorList>
            <person name="Cuomo C."/>
            <person name="Litvintseva A."/>
            <person name="Heitman J."/>
            <person name="Chen Y."/>
            <person name="Sun S."/>
            <person name="Springer D."/>
            <person name="Dromer F."/>
            <person name="Young S."/>
            <person name="Zeng Q."/>
            <person name="Chapman S."/>
            <person name="Gujja S."/>
            <person name="Saif S."/>
            <person name="Birren B."/>
        </authorList>
    </citation>
    <scope>NUCLEOTIDE SEQUENCE [LARGE SCALE GENOMIC DNA]</scope>
    <source>
        <strain evidence="6 7">CBS 7118</strain>
    </source>
</reference>
<keyword evidence="2" id="KW-0677">Repeat</keyword>
<dbReference type="SMART" id="SM00320">
    <property type="entry name" value="WD40"/>
    <property type="match status" value="4"/>
</dbReference>